<keyword evidence="4" id="KW-0804">Transcription</keyword>
<dbReference type="NCBIfam" id="NF033788">
    <property type="entry name" value="HTH_metalloreg"/>
    <property type="match status" value="1"/>
</dbReference>
<protein>
    <submittedName>
        <fullName evidence="6">Arsenic resistance transcriptional regulator ArsR2</fullName>
    </submittedName>
</protein>
<feature type="domain" description="HTH arsR-type" evidence="5">
    <location>
        <begin position="1"/>
        <end position="90"/>
    </location>
</feature>
<dbReference type="Pfam" id="PF01022">
    <property type="entry name" value="HTH_5"/>
    <property type="match status" value="1"/>
</dbReference>
<sequence length="112" mass="12812">MDESLKLFKALADETRLQLILLLTHGPMCVCDLMSAIDESQPKVSRHLALLRDDNILVGERKGKWVYYELNPDLPENWTQILNIAANTHKDELLQKVSHLNTCETANPQRCN</sequence>
<gene>
    <name evidence="6" type="primary">arsR2</name>
    <name evidence="6" type="ORF">OPDIPICF_02568</name>
</gene>
<dbReference type="PROSITE" id="PS00846">
    <property type="entry name" value="HTH_ARSR_1"/>
    <property type="match status" value="1"/>
</dbReference>
<evidence type="ECO:0000256" key="2">
    <source>
        <dbReference type="ARBA" id="ARBA00023015"/>
    </source>
</evidence>
<evidence type="ECO:0000259" key="5">
    <source>
        <dbReference type="PROSITE" id="PS50987"/>
    </source>
</evidence>
<proteinExistence type="predicted"/>
<dbReference type="InterPro" id="IPR051081">
    <property type="entry name" value="HTH_MetalResp_TranReg"/>
</dbReference>
<dbReference type="SUPFAM" id="SSF46785">
    <property type="entry name" value="Winged helix' DNA-binding domain"/>
    <property type="match status" value="1"/>
</dbReference>
<dbReference type="PANTHER" id="PTHR33154:SF18">
    <property type="entry name" value="ARSENICAL RESISTANCE OPERON REPRESSOR"/>
    <property type="match status" value="1"/>
</dbReference>
<dbReference type="PRINTS" id="PR00778">
    <property type="entry name" value="HTHARSR"/>
</dbReference>
<evidence type="ECO:0000313" key="7">
    <source>
        <dbReference type="Proteomes" id="UP000441399"/>
    </source>
</evidence>
<keyword evidence="3" id="KW-0238">DNA-binding</keyword>
<name>A0A5S9QTK0_9GAMM</name>
<dbReference type="NCBIfam" id="NF007528">
    <property type="entry name" value="PRK10141.1"/>
    <property type="match status" value="1"/>
</dbReference>
<dbReference type="InterPro" id="IPR011991">
    <property type="entry name" value="ArsR-like_HTH"/>
</dbReference>
<dbReference type="GO" id="GO:0046685">
    <property type="term" value="P:response to arsenic-containing substance"/>
    <property type="evidence" value="ECO:0007669"/>
    <property type="project" value="UniProtKB-KW"/>
</dbReference>
<dbReference type="SMART" id="SM00418">
    <property type="entry name" value="HTH_ARSR"/>
    <property type="match status" value="1"/>
</dbReference>
<dbReference type="InterPro" id="IPR036388">
    <property type="entry name" value="WH-like_DNA-bd_sf"/>
</dbReference>
<keyword evidence="7" id="KW-1185">Reference proteome</keyword>
<dbReference type="InterPro" id="IPR001845">
    <property type="entry name" value="HTH_ArsR_DNA-bd_dom"/>
</dbReference>
<accession>A0A5S9QTK0</accession>
<organism evidence="6 7">
    <name type="scientific">BD1-7 clade bacterium</name>
    <dbReference type="NCBI Taxonomy" id="2029982"/>
    <lineage>
        <taxon>Bacteria</taxon>
        <taxon>Pseudomonadati</taxon>
        <taxon>Pseudomonadota</taxon>
        <taxon>Gammaproteobacteria</taxon>
        <taxon>Cellvibrionales</taxon>
        <taxon>Spongiibacteraceae</taxon>
        <taxon>BD1-7 clade</taxon>
    </lineage>
</organism>
<dbReference type="Gene3D" id="1.10.10.10">
    <property type="entry name" value="Winged helix-like DNA-binding domain superfamily/Winged helix DNA-binding domain"/>
    <property type="match status" value="1"/>
</dbReference>
<evidence type="ECO:0000256" key="4">
    <source>
        <dbReference type="ARBA" id="ARBA00023163"/>
    </source>
</evidence>
<reference evidence="6 7" key="1">
    <citation type="submission" date="2019-11" db="EMBL/GenBank/DDBJ databases">
        <authorList>
            <person name="Holert J."/>
        </authorList>
    </citation>
    <scope>NUCLEOTIDE SEQUENCE [LARGE SCALE GENOMIC DNA]</scope>
    <source>
        <strain evidence="6">SB11_3</strain>
    </source>
</reference>
<keyword evidence="2" id="KW-0805">Transcription regulation</keyword>
<dbReference type="GO" id="GO:0003677">
    <property type="term" value="F:DNA binding"/>
    <property type="evidence" value="ECO:0007669"/>
    <property type="project" value="UniProtKB-KW"/>
</dbReference>
<dbReference type="PROSITE" id="PS50987">
    <property type="entry name" value="HTH_ARSR_2"/>
    <property type="match status" value="1"/>
</dbReference>
<evidence type="ECO:0000256" key="1">
    <source>
        <dbReference type="ARBA" id="ARBA00022849"/>
    </source>
</evidence>
<dbReference type="CDD" id="cd00090">
    <property type="entry name" value="HTH_ARSR"/>
    <property type="match status" value="1"/>
</dbReference>
<dbReference type="InterPro" id="IPR036390">
    <property type="entry name" value="WH_DNA-bd_sf"/>
</dbReference>
<dbReference type="Proteomes" id="UP000441399">
    <property type="component" value="Unassembled WGS sequence"/>
</dbReference>
<dbReference type="OrthoDB" id="9793058at2"/>
<evidence type="ECO:0000313" key="6">
    <source>
        <dbReference type="EMBL" id="CAA0122238.1"/>
    </source>
</evidence>
<dbReference type="GO" id="GO:0003700">
    <property type="term" value="F:DNA-binding transcription factor activity"/>
    <property type="evidence" value="ECO:0007669"/>
    <property type="project" value="InterPro"/>
</dbReference>
<keyword evidence="1" id="KW-0059">Arsenical resistance</keyword>
<evidence type="ECO:0000256" key="3">
    <source>
        <dbReference type="ARBA" id="ARBA00023125"/>
    </source>
</evidence>
<dbReference type="EMBL" id="CACSIO010000045">
    <property type="protein sequence ID" value="CAA0122238.1"/>
    <property type="molecule type" value="Genomic_DNA"/>
</dbReference>
<dbReference type="AlphaFoldDB" id="A0A5S9QTK0"/>
<dbReference type="PANTHER" id="PTHR33154">
    <property type="entry name" value="TRANSCRIPTIONAL REGULATOR, ARSR FAMILY"/>
    <property type="match status" value="1"/>
</dbReference>
<dbReference type="InterPro" id="IPR018334">
    <property type="entry name" value="ArsR_HTH"/>
</dbReference>